<evidence type="ECO:0000313" key="1">
    <source>
        <dbReference type="EMBL" id="MDB6247107.1"/>
    </source>
</evidence>
<comment type="caution">
    <text evidence="1">The sequence shown here is derived from an EMBL/GenBank/DDBJ whole genome shotgun (WGS) entry which is preliminary data.</text>
</comment>
<evidence type="ECO:0000313" key="2">
    <source>
        <dbReference type="Proteomes" id="UP001141961"/>
    </source>
</evidence>
<dbReference type="RefSeq" id="WP_271326622.1">
    <property type="nucleotide sequence ID" value="NZ_JAOTHC010000001.1"/>
</dbReference>
<dbReference type="Proteomes" id="UP001141961">
    <property type="component" value="Unassembled WGS sequence"/>
</dbReference>
<organism evidence="1 2">
    <name type="scientific">Lactobacillus amylovorus</name>
    <dbReference type="NCBI Taxonomy" id="1604"/>
    <lineage>
        <taxon>Bacteria</taxon>
        <taxon>Bacillati</taxon>
        <taxon>Bacillota</taxon>
        <taxon>Bacilli</taxon>
        <taxon>Lactobacillales</taxon>
        <taxon>Lactobacillaceae</taxon>
        <taxon>Lactobacillus</taxon>
    </lineage>
</organism>
<reference evidence="1" key="2">
    <citation type="submission" date="2022-10" db="EMBL/GenBank/DDBJ databases">
        <authorList>
            <person name="Kostovova I."/>
            <person name="Moravkova M."/>
            <person name="Pechar R."/>
        </authorList>
    </citation>
    <scope>NUCLEOTIDE SEQUENCE</scope>
    <source>
        <strain evidence="1">M597B</strain>
    </source>
</reference>
<protein>
    <submittedName>
        <fullName evidence="1">Uncharacterized protein</fullName>
    </submittedName>
</protein>
<reference evidence="1" key="1">
    <citation type="journal article" date="2022" name="Microorganisms">
        <title>Antibiotic Susceptibility, Resistance Gene Determinants and Corresponding Genomic Regions in Lactobacillus amylovorus Isolates Derived from Wild Boars and Domestic Pigs.</title>
        <authorList>
            <person name="Moravkova M."/>
            <person name="Kostovova I."/>
            <person name="Kavanova K."/>
            <person name="Pechar R."/>
            <person name="Stanek S."/>
            <person name="Brychta A."/>
            <person name="Zeman M."/>
            <person name="Kubasova T."/>
        </authorList>
    </citation>
    <scope>NUCLEOTIDE SEQUENCE</scope>
    <source>
        <strain evidence="1">M597B</strain>
    </source>
</reference>
<sequence length="44" mass="5157">MTTDDELLSKMKDYIGRKLDQDSDPNAMKGIISEYMHMKGDDYR</sequence>
<name>A0AAW6BBJ4_LACAM</name>
<proteinExistence type="predicted"/>
<accession>A0AAW6BBJ4</accession>
<dbReference type="EMBL" id="JAOTHD010000021">
    <property type="protein sequence ID" value="MDB6247107.1"/>
    <property type="molecule type" value="Genomic_DNA"/>
</dbReference>
<gene>
    <name evidence="1" type="ORF">ODV14_07215</name>
</gene>
<dbReference type="AlphaFoldDB" id="A0AAW6BBJ4"/>